<protein>
    <recommendedName>
        <fullName evidence="3">Enoyl reductase (ER) domain-containing protein</fullName>
    </recommendedName>
</protein>
<dbReference type="Pfam" id="PF08240">
    <property type="entry name" value="ADH_N"/>
    <property type="match status" value="1"/>
</dbReference>
<sequence length="358" mass="38089">MSTTIANAALYVDENLRFGVRRREPIPSTVDGELLIETIYSGANPADIKHATLLGIDPAVLGYDFCGRVFSAPQGSKFKPGEIVAGYTPAGIGRPTRYGTHQRYLACPEEMCFRVPASLPPSHAACLPVVAMTAADALYNIFELPVPNDSSSNAGTSFGPILIWGASSSVGICAVQFAKASGIAPIIVTASPGRHSLLKELGATHTLDYKSPNVAGEIREILEKTQCNEIQYGFDAVGSPQGKGSAQLMAECVSKEATLVSVVVQEDPRFKMPLATPNLSVTVRPAGAPGSITIPARPADYERAWEAFQWAIKNYGICFRLPAVEVFQGTAEEALEEVKALADGGRGFGKLVLEHPLL</sequence>
<dbReference type="InterPro" id="IPR011032">
    <property type="entry name" value="GroES-like_sf"/>
</dbReference>
<evidence type="ECO:0000256" key="2">
    <source>
        <dbReference type="ARBA" id="ARBA00023002"/>
    </source>
</evidence>
<comment type="caution">
    <text evidence="4">The sequence shown here is derived from an EMBL/GenBank/DDBJ whole genome shotgun (WGS) entry which is preliminary data.</text>
</comment>
<accession>A0A397H4F6</accession>
<dbReference type="Pfam" id="PF00107">
    <property type="entry name" value="ADH_zinc_N"/>
    <property type="match status" value="1"/>
</dbReference>
<dbReference type="SUPFAM" id="SSF51735">
    <property type="entry name" value="NAD(P)-binding Rossmann-fold domains"/>
    <property type="match status" value="1"/>
</dbReference>
<dbReference type="OrthoDB" id="10257049at2759"/>
<dbReference type="GeneID" id="38127616"/>
<dbReference type="STRING" id="41047.A0A397H4F6"/>
<dbReference type="PANTHER" id="PTHR45348:SF7">
    <property type="entry name" value="ZINC BINDING OXIDOREDUCTASE, PUTATIVE-RELATED"/>
    <property type="match status" value="1"/>
</dbReference>
<dbReference type="InterPro" id="IPR013149">
    <property type="entry name" value="ADH-like_C"/>
</dbReference>
<evidence type="ECO:0000256" key="1">
    <source>
        <dbReference type="ARBA" id="ARBA00008072"/>
    </source>
</evidence>
<dbReference type="PANTHER" id="PTHR45348">
    <property type="entry name" value="HYPOTHETICAL OXIDOREDUCTASE (EUROFUNG)"/>
    <property type="match status" value="1"/>
</dbReference>
<evidence type="ECO:0000259" key="3">
    <source>
        <dbReference type="SMART" id="SM00829"/>
    </source>
</evidence>
<dbReference type="RefSeq" id="XP_026614656.1">
    <property type="nucleotide sequence ID" value="XM_026759261.1"/>
</dbReference>
<dbReference type="Gene3D" id="3.90.180.10">
    <property type="entry name" value="Medium-chain alcohol dehydrogenases, catalytic domain"/>
    <property type="match status" value="1"/>
</dbReference>
<dbReference type="InterPro" id="IPR020843">
    <property type="entry name" value="ER"/>
</dbReference>
<gene>
    <name evidence="4" type="ORF">CDV56_105642</name>
</gene>
<dbReference type="InterPro" id="IPR036291">
    <property type="entry name" value="NAD(P)-bd_dom_sf"/>
</dbReference>
<evidence type="ECO:0000313" key="4">
    <source>
        <dbReference type="EMBL" id="RHZ56273.1"/>
    </source>
</evidence>
<reference evidence="4" key="1">
    <citation type="submission" date="2018-08" db="EMBL/GenBank/DDBJ databases">
        <title>Draft genome sequence of azole-resistant Aspergillus thermomutatus (Neosartorya pseudofischeri) strain HMR AF 39, isolated from a human nasal aspirate.</title>
        <authorList>
            <person name="Parent-Michaud M."/>
            <person name="Dufresne P.J."/>
            <person name="Fournier E."/>
            <person name="Martineau C."/>
            <person name="Moreira S."/>
            <person name="Perkins V."/>
            <person name="De Repentigny L."/>
            <person name="Dufresne S.F."/>
        </authorList>
    </citation>
    <scope>NUCLEOTIDE SEQUENCE [LARGE SCALE GENOMIC DNA]</scope>
    <source>
        <strain evidence="4">HMR AF 39</strain>
    </source>
</reference>
<dbReference type="Proteomes" id="UP000215305">
    <property type="component" value="Unassembled WGS sequence"/>
</dbReference>
<evidence type="ECO:0000313" key="5">
    <source>
        <dbReference type="Proteomes" id="UP000215305"/>
    </source>
</evidence>
<keyword evidence="5" id="KW-1185">Reference proteome</keyword>
<dbReference type="EMBL" id="NKHU02000090">
    <property type="protein sequence ID" value="RHZ56273.1"/>
    <property type="molecule type" value="Genomic_DNA"/>
</dbReference>
<dbReference type="InterPro" id="IPR047122">
    <property type="entry name" value="Trans-enoyl_RdTase-like"/>
</dbReference>
<name>A0A397H4F6_ASPTH</name>
<dbReference type="VEuPathDB" id="FungiDB:CDV56_105642"/>
<dbReference type="InterPro" id="IPR013154">
    <property type="entry name" value="ADH-like_N"/>
</dbReference>
<dbReference type="CDD" id="cd08249">
    <property type="entry name" value="enoyl_reductase_like"/>
    <property type="match status" value="1"/>
</dbReference>
<feature type="domain" description="Enoyl reductase (ER)" evidence="3">
    <location>
        <begin position="11"/>
        <end position="353"/>
    </location>
</feature>
<keyword evidence="2" id="KW-0560">Oxidoreductase</keyword>
<dbReference type="Gene3D" id="3.40.50.720">
    <property type="entry name" value="NAD(P)-binding Rossmann-like Domain"/>
    <property type="match status" value="1"/>
</dbReference>
<dbReference type="GO" id="GO:0016651">
    <property type="term" value="F:oxidoreductase activity, acting on NAD(P)H"/>
    <property type="evidence" value="ECO:0007669"/>
    <property type="project" value="InterPro"/>
</dbReference>
<proteinExistence type="inferred from homology"/>
<organism evidence="4 5">
    <name type="scientific">Aspergillus thermomutatus</name>
    <name type="common">Neosartorya pseudofischeri</name>
    <dbReference type="NCBI Taxonomy" id="41047"/>
    <lineage>
        <taxon>Eukaryota</taxon>
        <taxon>Fungi</taxon>
        <taxon>Dikarya</taxon>
        <taxon>Ascomycota</taxon>
        <taxon>Pezizomycotina</taxon>
        <taxon>Eurotiomycetes</taxon>
        <taxon>Eurotiomycetidae</taxon>
        <taxon>Eurotiales</taxon>
        <taxon>Aspergillaceae</taxon>
        <taxon>Aspergillus</taxon>
        <taxon>Aspergillus subgen. Fumigati</taxon>
    </lineage>
</organism>
<dbReference type="SUPFAM" id="SSF50129">
    <property type="entry name" value="GroES-like"/>
    <property type="match status" value="1"/>
</dbReference>
<comment type="similarity">
    <text evidence="1">Belongs to the zinc-containing alcohol dehydrogenase family.</text>
</comment>
<dbReference type="AlphaFoldDB" id="A0A397H4F6"/>
<dbReference type="SMART" id="SM00829">
    <property type="entry name" value="PKS_ER"/>
    <property type="match status" value="1"/>
</dbReference>